<proteinExistence type="predicted"/>
<evidence type="ECO:0000256" key="1">
    <source>
        <dbReference type="SAM" id="MobiDB-lite"/>
    </source>
</evidence>
<dbReference type="EMBL" id="CADCTD010000081">
    <property type="protein sequence ID" value="CAA9249653.1"/>
    <property type="molecule type" value="Genomic_DNA"/>
</dbReference>
<feature type="region of interest" description="Disordered" evidence="1">
    <location>
        <begin position="1"/>
        <end position="110"/>
    </location>
</feature>
<dbReference type="AlphaFoldDB" id="A0A6J4IGG7"/>
<accession>A0A6J4IGG7</accession>
<sequence>MFRMQARGEGDGWGVDSEIAAGARPTAGASRPMHLSTTSSVSIPARRVHPDASALPARDRSHFRVTPSPPDFPRRRPARAAATMPPRHRSRGGGRGRGWRLSDVFARRAG</sequence>
<name>A0A6J4IGG7_9PROT</name>
<protein>
    <submittedName>
        <fullName evidence="2">Uncharacterized protein</fullName>
    </submittedName>
</protein>
<reference evidence="2" key="1">
    <citation type="submission" date="2020-02" db="EMBL/GenBank/DDBJ databases">
        <authorList>
            <person name="Meier V. D."/>
        </authorList>
    </citation>
    <scope>NUCLEOTIDE SEQUENCE</scope>
    <source>
        <strain evidence="2">AVDCRST_MAG27</strain>
    </source>
</reference>
<organism evidence="2">
    <name type="scientific">uncultured Craurococcus sp</name>
    <dbReference type="NCBI Taxonomy" id="1135998"/>
    <lineage>
        <taxon>Bacteria</taxon>
        <taxon>Pseudomonadati</taxon>
        <taxon>Pseudomonadota</taxon>
        <taxon>Alphaproteobacteria</taxon>
        <taxon>Acetobacterales</taxon>
        <taxon>Acetobacteraceae</taxon>
        <taxon>Craurococcus</taxon>
        <taxon>environmental samples</taxon>
    </lineage>
</organism>
<feature type="compositionally biased region" description="Basic residues" evidence="1">
    <location>
        <begin position="86"/>
        <end position="98"/>
    </location>
</feature>
<gene>
    <name evidence="2" type="ORF">AVDCRST_MAG27-1984</name>
</gene>
<feature type="compositionally biased region" description="Basic and acidic residues" evidence="1">
    <location>
        <begin position="1"/>
        <end position="10"/>
    </location>
</feature>
<evidence type="ECO:0000313" key="2">
    <source>
        <dbReference type="EMBL" id="CAA9249653.1"/>
    </source>
</evidence>